<dbReference type="PANTHER" id="PTHR10963">
    <property type="entry name" value="GLYCOSYL HYDROLASE-RELATED"/>
    <property type="match status" value="1"/>
</dbReference>
<dbReference type="PROSITE" id="PS51762">
    <property type="entry name" value="GH16_2"/>
    <property type="match status" value="1"/>
</dbReference>
<proteinExistence type="inferred from homology"/>
<dbReference type="RefSeq" id="WP_188463115.1">
    <property type="nucleotide sequence ID" value="NZ_BAABHU010000006.1"/>
</dbReference>
<evidence type="ECO:0000256" key="2">
    <source>
        <dbReference type="SAM" id="SignalP"/>
    </source>
</evidence>
<dbReference type="EMBL" id="BMEC01000006">
    <property type="protein sequence ID" value="GGC35456.1"/>
    <property type="molecule type" value="Genomic_DNA"/>
</dbReference>
<evidence type="ECO:0000313" key="4">
    <source>
        <dbReference type="EMBL" id="GGC35456.1"/>
    </source>
</evidence>
<dbReference type="InterPro" id="IPR013320">
    <property type="entry name" value="ConA-like_dom_sf"/>
</dbReference>
<evidence type="ECO:0000313" key="5">
    <source>
        <dbReference type="Proteomes" id="UP000636010"/>
    </source>
</evidence>
<accession>A0ABQ1M8E9</accession>
<feature type="domain" description="GH16" evidence="3">
    <location>
        <begin position="14"/>
        <end position="269"/>
    </location>
</feature>
<dbReference type="InterPro" id="IPR050546">
    <property type="entry name" value="Glycosyl_Hydrlase_16"/>
</dbReference>
<comment type="caution">
    <text evidence="4">The sequence shown here is derived from an EMBL/GenBank/DDBJ whole genome shotgun (WGS) entry which is preliminary data.</text>
</comment>
<evidence type="ECO:0000256" key="1">
    <source>
        <dbReference type="ARBA" id="ARBA00006865"/>
    </source>
</evidence>
<keyword evidence="5" id="KW-1185">Reference proteome</keyword>
<protein>
    <recommendedName>
        <fullName evidence="3">GH16 domain-containing protein</fullName>
    </recommendedName>
</protein>
<dbReference type="PROSITE" id="PS51257">
    <property type="entry name" value="PROKAR_LIPOPROTEIN"/>
    <property type="match status" value="1"/>
</dbReference>
<sequence length="274" mass="31202">MIRSNLIFSLALLILFSCNSPSESDENLLWSDEFNSAGSIDTEKWNFQIGDGCPGNCGFGNNEKQFYTDSTKNIRVEDGILIIEAHQPTDSGRYTSAKITTKNKGDWKSGYIEVSAMLPEGRGTWPAIWMLPTKDKDFKWPADGEIDIMEHVGYNQGQIYGTIHTEDYNHIKGTQKSDSLFVEDASKNFHVYAINWTEDKIDWFIDDELYHTVEKNGEGKSGWPFITPFHLIINLAVGGNWGGKYGIDPNIWPQKLKVDYVRVYKTKPLKEKKL</sequence>
<organism evidence="4 5">
    <name type="scientific">Marivirga lumbricoides</name>
    <dbReference type="NCBI Taxonomy" id="1046115"/>
    <lineage>
        <taxon>Bacteria</taxon>
        <taxon>Pseudomonadati</taxon>
        <taxon>Bacteroidota</taxon>
        <taxon>Cytophagia</taxon>
        <taxon>Cytophagales</taxon>
        <taxon>Marivirgaceae</taxon>
        <taxon>Marivirga</taxon>
    </lineage>
</organism>
<feature type="chain" id="PRO_5046618517" description="GH16 domain-containing protein" evidence="2">
    <location>
        <begin position="25"/>
        <end position="274"/>
    </location>
</feature>
<reference evidence="5" key="1">
    <citation type="journal article" date="2019" name="Int. J. Syst. Evol. Microbiol.">
        <title>The Global Catalogue of Microorganisms (GCM) 10K type strain sequencing project: providing services to taxonomists for standard genome sequencing and annotation.</title>
        <authorList>
            <consortium name="The Broad Institute Genomics Platform"/>
            <consortium name="The Broad Institute Genome Sequencing Center for Infectious Disease"/>
            <person name="Wu L."/>
            <person name="Ma J."/>
        </authorList>
    </citation>
    <scope>NUCLEOTIDE SEQUENCE [LARGE SCALE GENOMIC DNA]</scope>
    <source>
        <strain evidence="5">CGMCC 1.10832</strain>
    </source>
</reference>
<dbReference type="PANTHER" id="PTHR10963:SF55">
    <property type="entry name" value="GLYCOSIDE HYDROLASE FAMILY 16 PROTEIN"/>
    <property type="match status" value="1"/>
</dbReference>
<dbReference type="InterPro" id="IPR000757">
    <property type="entry name" value="Beta-glucanase-like"/>
</dbReference>
<evidence type="ECO:0000259" key="3">
    <source>
        <dbReference type="PROSITE" id="PS51762"/>
    </source>
</evidence>
<dbReference type="SUPFAM" id="SSF49899">
    <property type="entry name" value="Concanavalin A-like lectins/glucanases"/>
    <property type="match status" value="1"/>
</dbReference>
<dbReference type="Pfam" id="PF00722">
    <property type="entry name" value="Glyco_hydro_16"/>
    <property type="match status" value="1"/>
</dbReference>
<name>A0ABQ1M8E9_9BACT</name>
<comment type="similarity">
    <text evidence="1">Belongs to the glycosyl hydrolase 16 family.</text>
</comment>
<keyword evidence="2" id="KW-0732">Signal</keyword>
<dbReference type="Gene3D" id="2.60.120.200">
    <property type="match status" value="1"/>
</dbReference>
<dbReference type="Proteomes" id="UP000636010">
    <property type="component" value="Unassembled WGS sequence"/>
</dbReference>
<gene>
    <name evidence="4" type="ORF">GCM10011506_21030</name>
</gene>
<dbReference type="CDD" id="cd08023">
    <property type="entry name" value="GH16_laminarinase_like"/>
    <property type="match status" value="1"/>
</dbReference>
<feature type="signal peptide" evidence="2">
    <location>
        <begin position="1"/>
        <end position="24"/>
    </location>
</feature>